<sequence length="184" mass="20631">MTGITFHQLAIVPVLNELKNALAFVTKGYEYTKTQNIDPNDFLTARLHPDMADFIFQINRFTEAAKGIPRRVNSSIEDITFSNEEKTFPELIARIEKTIKYLESIDASSLEGRETAEVILLIRGGTLEVKLTGMSYVTQFAHPNFWFHVTTAYGLLRMKGVNLGKMDFLNGAGMINATPVAKPE</sequence>
<dbReference type="PANTHER" id="PTHR36922:SF1">
    <property type="entry name" value="DUF1993 DOMAIN-CONTAINING PROTEIN"/>
    <property type="match status" value="1"/>
</dbReference>
<dbReference type="OrthoDB" id="3724345at2759"/>
<dbReference type="AlphaFoldDB" id="A0A9W8YF26"/>
<dbReference type="InterPro" id="IPR018531">
    <property type="entry name" value="DUF1993"/>
</dbReference>
<evidence type="ECO:0000313" key="2">
    <source>
        <dbReference type="Proteomes" id="UP001140560"/>
    </source>
</evidence>
<evidence type="ECO:0000313" key="1">
    <source>
        <dbReference type="EMBL" id="KAJ4376050.1"/>
    </source>
</evidence>
<keyword evidence="2" id="KW-1185">Reference proteome</keyword>
<dbReference type="EMBL" id="JAPEUY010000002">
    <property type="protein sequence ID" value="KAJ4376050.1"/>
    <property type="molecule type" value="Genomic_DNA"/>
</dbReference>
<comment type="caution">
    <text evidence="1">The sequence shown here is derived from an EMBL/GenBank/DDBJ whole genome shotgun (WGS) entry which is preliminary data.</text>
</comment>
<evidence type="ECO:0008006" key="3">
    <source>
        <dbReference type="Google" id="ProtNLM"/>
    </source>
</evidence>
<reference evidence="1" key="1">
    <citation type="submission" date="2022-10" db="EMBL/GenBank/DDBJ databases">
        <title>Tapping the CABI collections for fungal endophytes: first genome assemblies for Collariella, Neodidymelliopsis, Ascochyta clinopodiicola, Didymella pomorum, Didymosphaeria variabile, Neocosmospora piperis and Neocucurbitaria cava.</title>
        <authorList>
            <person name="Hill R."/>
        </authorList>
    </citation>
    <scope>NUCLEOTIDE SEQUENCE</scope>
    <source>
        <strain evidence="1">IMI 356814</strain>
    </source>
</reference>
<protein>
    <recommendedName>
        <fullName evidence="3">DUF1993 domain-containing protein</fullName>
    </recommendedName>
</protein>
<organism evidence="1 2">
    <name type="scientific">Neocucurbitaria cava</name>
    <dbReference type="NCBI Taxonomy" id="798079"/>
    <lineage>
        <taxon>Eukaryota</taxon>
        <taxon>Fungi</taxon>
        <taxon>Dikarya</taxon>
        <taxon>Ascomycota</taxon>
        <taxon>Pezizomycotina</taxon>
        <taxon>Dothideomycetes</taxon>
        <taxon>Pleosporomycetidae</taxon>
        <taxon>Pleosporales</taxon>
        <taxon>Pleosporineae</taxon>
        <taxon>Cucurbitariaceae</taxon>
        <taxon>Neocucurbitaria</taxon>
    </lineage>
</organism>
<dbReference type="SUPFAM" id="SSF109854">
    <property type="entry name" value="DinB/YfiT-like putative metalloenzymes"/>
    <property type="match status" value="1"/>
</dbReference>
<proteinExistence type="predicted"/>
<gene>
    <name evidence="1" type="ORF">N0V83_001331</name>
</gene>
<name>A0A9W8YF26_9PLEO</name>
<dbReference type="InterPro" id="IPR034660">
    <property type="entry name" value="DinB/YfiT-like"/>
</dbReference>
<accession>A0A9W8YF26</accession>
<dbReference type="Proteomes" id="UP001140560">
    <property type="component" value="Unassembled WGS sequence"/>
</dbReference>
<dbReference type="Pfam" id="PF09351">
    <property type="entry name" value="DUF1993"/>
    <property type="match status" value="1"/>
</dbReference>
<dbReference type="PANTHER" id="PTHR36922">
    <property type="entry name" value="BLL2446 PROTEIN"/>
    <property type="match status" value="1"/>
</dbReference>
<dbReference type="Gene3D" id="1.20.120.450">
    <property type="entry name" value="dinb family like domain"/>
    <property type="match status" value="1"/>
</dbReference>